<evidence type="ECO:0000313" key="1">
    <source>
        <dbReference type="EMBL" id="MBB3113128.1"/>
    </source>
</evidence>
<organism evidence="1 2">
    <name type="scientific">Paenibacillus phyllosphaerae</name>
    <dbReference type="NCBI Taxonomy" id="274593"/>
    <lineage>
        <taxon>Bacteria</taxon>
        <taxon>Bacillati</taxon>
        <taxon>Bacillota</taxon>
        <taxon>Bacilli</taxon>
        <taxon>Bacillales</taxon>
        <taxon>Paenibacillaceae</taxon>
        <taxon>Paenibacillus</taxon>
    </lineage>
</organism>
<proteinExistence type="predicted"/>
<dbReference type="AlphaFoldDB" id="A0A7W5FQB8"/>
<accession>A0A7W5FQB8</accession>
<reference evidence="1 2" key="1">
    <citation type="submission" date="2020-08" db="EMBL/GenBank/DDBJ databases">
        <title>Genomic Encyclopedia of Type Strains, Phase III (KMG-III): the genomes of soil and plant-associated and newly described type strains.</title>
        <authorList>
            <person name="Whitman W."/>
        </authorList>
    </citation>
    <scope>NUCLEOTIDE SEQUENCE [LARGE SCALE GENOMIC DNA]</scope>
    <source>
        <strain evidence="1 2">CECT 5862</strain>
    </source>
</reference>
<protein>
    <submittedName>
        <fullName evidence="1">Uncharacterized protein</fullName>
    </submittedName>
</protein>
<gene>
    <name evidence="1" type="ORF">FHS18_005231</name>
</gene>
<evidence type="ECO:0000313" key="2">
    <source>
        <dbReference type="Proteomes" id="UP000570361"/>
    </source>
</evidence>
<sequence length="326" mass="35713">MGVRFSREEALANEITAGLNQALDTAIAQLTQEDAQNAQQVEEGVESVNDLLGELDVTVSSPEEQQMFAQQPPLLLEITPPPLPTGPFPQTQTPAQPAQQFNFLGQEVEDDDDEVVAQRITERLIIARFQIPQFRLGLMRISKTIRIPAKRKTVQIGPFRKSLTLPGVSRCVGRRGLGQLCLSIPSISKTFSIGPYRKQIQLGPINQQVSTSFPNIEIADSTQIFYVDVSYPSIFGGVRNVKQLITESFNEAKDAAIQQLLFFVAFAASSGGASLAAGIQVAFTTFQNTFTASIKRRLGDLNVDIAGPGFTTESIGEFKPFFLYGR</sequence>
<name>A0A7W5FQB8_9BACL</name>
<comment type="caution">
    <text evidence="1">The sequence shown here is derived from an EMBL/GenBank/DDBJ whole genome shotgun (WGS) entry which is preliminary data.</text>
</comment>
<keyword evidence="2" id="KW-1185">Reference proteome</keyword>
<dbReference type="Proteomes" id="UP000570361">
    <property type="component" value="Unassembled WGS sequence"/>
</dbReference>
<dbReference type="RefSeq" id="WP_183603220.1">
    <property type="nucleotide sequence ID" value="NZ_JACHXK010000016.1"/>
</dbReference>
<dbReference type="EMBL" id="JACHXK010000016">
    <property type="protein sequence ID" value="MBB3113128.1"/>
    <property type="molecule type" value="Genomic_DNA"/>
</dbReference>